<dbReference type="Gene3D" id="1.10.101.10">
    <property type="entry name" value="PGBD-like superfamily/PGBD"/>
    <property type="match status" value="1"/>
</dbReference>
<dbReference type="InterPro" id="IPR042047">
    <property type="entry name" value="SleB_dom1"/>
</dbReference>
<dbReference type="InterPro" id="IPR011105">
    <property type="entry name" value="Cell_wall_hydrolase_SleB"/>
</dbReference>
<dbReference type="InterPro" id="IPR036366">
    <property type="entry name" value="PGBDSf"/>
</dbReference>
<proteinExistence type="predicted"/>
<dbReference type="InterPro" id="IPR002477">
    <property type="entry name" value="Peptidoglycan-bd-like"/>
</dbReference>
<feature type="domain" description="Peptidoglycan binding-like" evidence="1">
    <location>
        <begin position="34"/>
        <end position="89"/>
    </location>
</feature>
<name>A0A3M7TY20_9BACI</name>
<protein>
    <submittedName>
        <fullName evidence="3">Cell wall hydrolase</fullName>
    </submittedName>
</protein>
<comment type="caution">
    <text evidence="3">The sequence shown here is derived from an EMBL/GenBank/DDBJ whole genome shotgun (WGS) entry which is preliminary data.</text>
</comment>
<evidence type="ECO:0000259" key="2">
    <source>
        <dbReference type="Pfam" id="PF07486"/>
    </source>
</evidence>
<gene>
    <name evidence="3" type="ORF">EBO34_11410</name>
</gene>
<evidence type="ECO:0000313" key="3">
    <source>
        <dbReference type="EMBL" id="RNA70498.1"/>
    </source>
</evidence>
<reference evidence="3 4" key="1">
    <citation type="submission" date="2018-10" db="EMBL/GenBank/DDBJ databases">
        <title>Bacillus Keqinensis sp. nov., a moderately halophilic bacterium isolated from a saline-alkaline lake.</title>
        <authorList>
            <person name="Wang H."/>
        </authorList>
    </citation>
    <scope>NUCLEOTIDE SEQUENCE [LARGE SCALE GENOMIC DNA]</scope>
    <source>
        <strain evidence="3 4">KQ-3</strain>
    </source>
</reference>
<keyword evidence="4" id="KW-1185">Reference proteome</keyword>
<dbReference type="Proteomes" id="UP000278746">
    <property type="component" value="Unassembled WGS sequence"/>
</dbReference>
<evidence type="ECO:0000259" key="1">
    <source>
        <dbReference type="Pfam" id="PF01471"/>
    </source>
</evidence>
<dbReference type="EMBL" id="RHIB01000001">
    <property type="protein sequence ID" value="RNA70498.1"/>
    <property type="molecule type" value="Genomic_DNA"/>
</dbReference>
<dbReference type="GO" id="GO:0016787">
    <property type="term" value="F:hydrolase activity"/>
    <property type="evidence" value="ECO:0007669"/>
    <property type="project" value="UniProtKB-KW"/>
</dbReference>
<dbReference type="OrthoDB" id="9785345at2"/>
<sequence>MKKIIAVFIIALATVFVLPDEKRASGLLHNGSAGDEVKDVQHVLTQLGYFSSNQTGYYGPQTTEAVRAFQGDFGLLQDGIAGPGTMKKISNVEVLAKVVHGEARGESYEGKVAVAAVVLNRVGDNEFPSDVKGVVFQRNAFTAVLDGQYNLTPERDAYRAVRDAYTGWDPSKGSTYYYNPDIATSSWIFTRSPVVTIGKHIFAE</sequence>
<dbReference type="RefSeq" id="WP_122898354.1">
    <property type="nucleotide sequence ID" value="NZ_RHIB01000001.1"/>
</dbReference>
<organism evidence="3 4">
    <name type="scientific">Alteribacter keqinensis</name>
    <dbReference type="NCBI Taxonomy" id="2483800"/>
    <lineage>
        <taxon>Bacteria</taxon>
        <taxon>Bacillati</taxon>
        <taxon>Bacillota</taxon>
        <taxon>Bacilli</taxon>
        <taxon>Bacillales</taxon>
        <taxon>Bacillaceae</taxon>
        <taxon>Alteribacter</taxon>
    </lineage>
</organism>
<dbReference type="Gene3D" id="1.10.10.2520">
    <property type="entry name" value="Cell wall hydrolase SleB, domain 1"/>
    <property type="match status" value="1"/>
</dbReference>
<dbReference type="InterPro" id="IPR036365">
    <property type="entry name" value="PGBD-like_sf"/>
</dbReference>
<dbReference type="AlphaFoldDB" id="A0A3M7TY20"/>
<accession>A0A3M7TY20</accession>
<evidence type="ECO:0000313" key="4">
    <source>
        <dbReference type="Proteomes" id="UP000278746"/>
    </source>
</evidence>
<dbReference type="Pfam" id="PF07486">
    <property type="entry name" value="Hydrolase_2"/>
    <property type="match status" value="1"/>
</dbReference>
<dbReference type="Gene3D" id="6.20.240.60">
    <property type="match status" value="1"/>
</dbReference>
<dbReference type="Pfam" id="PF01471">
    <property type="entry name" value="PG_binding_1"/>
    <property type="match status" value="1"/>
</dbReference>
<dbReference type="SUPFAM" id="SSF47090">
    <property type="entry name" value="PGBD-like"/>
    <property type="match status" value="1"/>
</dbReference>
<keyword evidence="3" id="KW-0378">Hydrolase</keyword>
<feature type="domain" description="Cell wall hydrolase SleB" evidence="2">
    <location>
        <begin position="105"/>
        <end position="203"/>
    </location>
</feature>